<name>A0A0V1IER0_TRIPS</name>
<dbReference type="AlphaFoldDB" id="A0A0V1IER0"/>
<protein>
    <submittedName>
        <fullName evidence="1">Uncharacterized protein</fullName>
    </submittedName>
</protein>
<evidence type="ECO:0000313" key="1">
    <source>
        <dbReference type="EMBL" id="KRZ21044.1"/>
    </source>
</evidence>
<comment type="caution">
    <text evidence="1">The sequence shown here is derived from an EMBL/GenBank/DDBJ whole genome shotgun (WGS) entry which is preliminary data.</text>
</comment>
<sequence>MQLEKAGIVSLYFSNCSESIDTHYVHICEKSFFSKISEFSELIDLFVLRKKAKMLISKFGLSNKYDPNFRSPMLIHCEDVSFLKISRDVCN</sequence>
<dbReference type="EMBL" id="JYDV01000383">
    <property type="protein sequence ID" value="KRZ21044.1"/>
    <property type="molecule type" value="Genomic_DNA"/>
</dbReference>
<proteinExistence type="predicted"/>
<organism evidence="1 2">
    <name type="scientific">Trichinella pseudospiralis</name>
    <name type="common">Parasitic roundworm</name>
    <dbReference type="NCBI Taxonomy" id="6337"/>
    <lineage>
        <taxon>Eukaryota</taxon>
        <taxon>Metazoa</taxon>
        <taxon>Ecdysozoa</taxon>
        <taxon>Nematoda</taxon>
        <taxon>Enoplea</taxon>
        <taxon>Dorylaimia</taxon>
        <taxon>Trichinellida</taxon>
        <taxon>Trichinellidae</taxon>
        <taxon>Trichinella</taxon>
    </lineage>
</organism>
<dbReference type="Proteomes" id="UP000054826">
    <property type="component" value="Unassembled WGS sequence"/>
</dbReference>
<accession>A0A0V1IER0</accession>
<reference evidence="1 2" key="1">
    <citation type="submission" date="2015-01" db="EMBL/GenBank/DDBJ databases">
        <title>Evolution of Trichinella species and genotypes.</title>
        <authorList>
            <person name="Korhonen P.K."/>
            <person name="Edoardo P."/>
            <person name="Giuseppe L.R."/>
            <person name="Gasser R.B."/>
        </authorList>
    </citation>
    <scope>NUCLEOTIDE SEQUENCE [LARGE SCALE GENOMIC DNA]</scope>
    <source>
        <strain evidence="1">ISS176</strain>
    </source>
</reference>
<evidence type="ECO:0000313" key="2">
    <source>
        <dbReference type="Proteomes" id="UP000054826"/>
    </source>
</evidence>
<gene>
    <name evidence="1" type="ORF">T4C_9355</name>
</gene>